<dbReference type="SUPFAM" id="SSF49265">
    <property type="entry name" value="Fibronectin type III"/>
    <property type="match status" value="1"/>
</dbReference>
<dbReference type="InterPro" id="IPR056823">
    <property type="entry name" value="TEN-like_YD-shell"/>
</dbReference>
<dbReference type="Gene3D" id="2.180.10.10">
    <property type="entry name" value="RHS repeat-associated core"/>
    <property type="match status" value="6"/>
</dbReference>
<dbReference type="Gene3D" id="2.60.40.10">
    <property type="entry name" value="Immunoglobulins"/>
    <property type="match status" value="3"/>
</dbReference>
<dbReference type="SUPFAM" id="SSF49785">
    <property type="entry name" value="Galactose-binding domain-like"/>
    <property type="match status" value="1"/>
</dbReference>
<evidence type="ECO:0000313" key="5">
    <source>
        <dbReference type="Proteomes" id="UP000267250"/>
    </source>
</evidence>
<name>A0A3Q9HSJ8_9FIRM</name>
<dbReference type="Pfam" id="PF25023">
    <property type="entry name" value="TEN_YD-shell"/>
    <property type="match status" value="1"/>
</dbReference>
<dbReference type="InterPro" id="IPR031325">
    <property type="entry name" value="RHS_repeat"/>
</dbReference>
<dbReference type="Proteomes" id="UP000267250">
    <property type="component" value="Chromosome"/>
</dbReference>
<dbReference type="PANTHER" id="PTHR32305:SF15">
    <property type="entry name" value="PROTEIN RHSA-RELATED"/>
    <property type="match status" value="1"/>
</dbReference>
<dbReference type="NCBIfam" id="TIGR03696">
    <property type="entry name" value="Rhs_assc_core"/>
    <property type="match status" value="1"/>
</dbReference>
<keyword evidence="2" id="KW-0326">Glycosidase</keyword>
<dbReference type="InterPro" id="IPR000421">
    <property type="entry name" value="FA58C"/>
</dbReference>
<evidence type="ECO:0000313" key="4">
    <source>
        <dbReference type="EMBL" id="AZR73503.1"/>
    </source>
</evidence>
<organism evidence="4 5">
    <name type="scientific">Anoxybacter fermentans</name>
    <dbReference type="NCBI Taxonomy" id="1323375"/>
    <lineage>
        <taxon>Bacteria</taxon>
        <taxon>Bacillati</taxon>
        <taxon>Bacillota</taxon>
        <taxon>Clostridia</taxon>
        <taxon>Halanaerobiales</taxon>
        <taxon>Anoxybacter</taxon>
    </lineage>
</organism>
<dbReference type="KEGG" id="aft:BBF96_08960"/>
<dbReference type="PROSITE" id="PS50853">
    <property type="entry name" value="FN3"/>
    <property type="match status" value="1"/>
</dbReference>
<dbReference type="OrthoDB" id="9815752at2"/>
<keyword evidence="1" id="KW-0677">Repeat</keyword>
<dbReference type="Gene3D" id="2.60.120.260">
    <property type="entry name" value="Galactose-binding domain-like"/>
    <property type="match status" value="1"/>
</dbReference>
<reference evidence="4 5" key="1">
    <citation type="submission" date="2016-07" db="EMBL/GenBank/DDBJ databases">
        <title>Genome and transcriptome analysis of iron-reducing fermentative bacteria Anoxybacter fermentans.</title>
        <authorList>
            <person name="Zeng X."/>
            <person name="Shao Z."/>
        </authorList>
    </citation>
    <scope>NUCLEOTIDE SEQUENCE [LARGE SCALE GENOMIC DNA]</scope>
    <source>
        <strain evidence="4 5">DY22613</strain>
    </source>
</reference>
<keyword evidence="5" id="KW-1185">Reference proteome</keyword>
<gene>
    <name evidence="4" type="ORF">BBF96_08960</name>
</gene>
<evidence type="ECO:0000256" key="1">
    <source>
        <dbReference type="ARBA" id="ARBA00022737"/>
    </source>
</evidence>
<dbReference type="InterPro" id="IPR003961">
    <property type="entry name" value="FN3_dom"/>
</dbReference>
<evidence type="ECO:0000259" key="3">
    <source>
        <dbReference type="PROSITE" id="PS50853"/>
    </source>
</evidence>
<dbReference type="InterPro" id="IPR006530">
    <property type="entry name" value="YD"/>
</dbReference>
<dbReference type="Pfam" id="PF00754">
    <property type="entry name" value="F5_F8_type_C"/>
    <property type="match status" value="1"/>
</dbReference>
<feature type="domain" description="Fibronectin type-III" evidence="3">
    <location>
        <begin position="768"/>
        <end position="862"/>
    </location>
</feature>
<sequence>MNWNKYLFKLLVIIGIMTIGLTAYGHDQIIDCDYLNDITTPLNDGNLNTTLSLESGSGGWINPVTLEFGEFKTPSKIKLYVNQVVETLTFGIEYRNSDGIWVQLPGTGNISGYELKEGWNSWQITEPVLTDAVRLNFYTASTADTGFGELEVWGSPEVDVIREYSYDQEIVIPTGSTDLFSWSFQIDENLTRLDRAYLIYEAYDLEYQEGIRKINGYTMWQTPEETSKERFSWQKIVEEINPNRLVCGDNLIQFGHGSQKKNGFKIRNLKLKLVFNYGQIDVKEVVGSANTSLAYGAENVIDGNIATHWETEYITPTDGYLVFDLGESYVIEYLDFYQAFGYNFKARIEYYQDGNWIPYSTVGEFSRHDLNHGWNTFYLGDEGIATDKVRIYFKNPDNDPIIGRIYEVKLWGSKAFPTPDKPEIVITYPHDGEYVGNQTIIKGFVKGQVETLTIDGVQVELIDGSFQFEKQLSVERSKGKKGDLNGASHTIVIEAVNAQGVKDIEEITVTMNRPPLVEIISPLDEFVTQESIITVEGTMDNSSYSATINGRQFYYTGNHFAEEVTLNKGANLIVVQAVGNDGLVGEDRIRVVYDIEPPRLEFKRQYDGLIVIEDEIAIEGYLYDYTPTQLTINGELVLVDNGEFSHTVSLKEGSNLFTIRVQDYLGNGDEFVIDIKRDTTPPNPFTPIADPADWTNNTRPVISFFTTDDVSGVNHYELKIDDGDYIIVESPYQLPSLEDGIHDIYVKAVDNMGWEQVGTTRVYIDTTPPDVPEDFTAVPGDKRVILEWKANTEWDLTKYRLYRTPAFSDGKNFIELEPAMYPKYFDNDVTNGEEYIYSLSAVDHVGNESGRTEGQRVKVGPVKKPVNPAEGGKVEYDEVEVEIPAGALSGSEEGGETATQVIIQVVSIDEAEIPETDNPVIGKTYAFNILDENNQPKQKVEFARSVTLEFGYDEAEIPEGYSELDLGVYHYDIRYAAWIRIENAEIDPVHNKIRIDSNHFSMYNVQLNMNYSPDADQYKDLGLSPYQSYFKDNEENVLPASGNLVLRSIDISIPGRNGLDLMIGRIYDNTAAVWEYLGKKENEIGNKKKVYQAFGLGWSLTIPRIETTDTGEYLYFEDGAPCKLEWEMKGIGMYAAGYGIVEYHKGEHFIGKKFQNKVKNITTYFLGTVYSTIEEIWEDTEIEIIRKDGTKYYFDGDGKILSIVDRTGNNKIKFYYNGKKLTKIIDTIGREVVFSYNTLGNIERITFGDLVYQYQYNSDGRLYRVIDPDGRVTTYVYSTVEVKYGSRASWDTEVTYDGEVIYEDGGSKGSIKRKDVPVLREIIYPTGGKTRYLYMVTGQDKKEYNIYDDTVTVTLTNDGGKEIEVSAEQRTEVRTRLVNETRVMVTAQMKYLDKYSFSEYSKTVYSYQFKDGNPGNDVEWTTVVGPNGQKTKLKFENSLNIERQQFLGENPVIKQVFIYNKKLKAVEEEKLYRSNQLVLQKKYRYDNWGNRIYEYNSDNGLERYLHYLNTDSSYDAFPAEFEKPSDPDFYQGEVNPNIHNLLAHSFVLNHSPIDTTPVRVESHYIYSPEGNLVLEAKWDNIKQKWIKNRFEYDSYGNITKNINPLGYVTEMEYSEEYGHAYLTRVIEKGNAGAPILDAEGNPIPGDYIITQFGYDYNTGLKKWEIDAEGNLTEYRYDKLKRLIKIIYPDDDDKFIGKIGNLDPSKYSNRSNNPVKIQYYDNELNQTTVVNAVRDISLSDPAITDNSLNEPIFNKSRYYYDGLNRWVKLETFNLKEDGTVEVNTTCFYYDESDRRIAVKDAEGHVTFTQYDELNRVIKIIYPDGSKDVNNPYDNELYTTIEYDPVLNKKTIIDAEGNKTEEIKDWSGNVIEVAKYNDGNRIKTTARYDQLGNKVEVVDAEGRVTQYKYDSSGRLVEEILPEDQFIKPIIQEKWGSTTLDFTAVNYQPRILYFYDDAGRKIKEIRPNSYWLYGKSETNKAVYSYEYDAVGNLIKETDPSGNTTYHYYDRNGKLIKTVDTEGNIIQKMYNARGWVVAETVVNGLLRNGEDVSNETGDNDQITYYTYDIIGNRVSVTTPGGVKHVSSGGSDTVILFADEIYEHSEVPYYKIDPDYTLKIKYDRLGRVIEESRTITYGSSAGEYVTRYRYDKVGNKVEVINSEGQKIEYRYTPQYWLSKEIIFDEKGREYVTGYSYDKVGNKTEVKDPSGNVTRFEYDDLYRLKYIIYPDGSERTYFYDNVGNKIKEIDGRFNETEYRYNSQNQLIKVIDAEGGITSYYYDPHGNLMKKVLPNGVTTRYIYDQLDRLVREIRPEGGVIKYSYDGVGNLKEKIDRKGQKTVYTYLKNYLPIQIDYVDNAGNIVDTITYRYDKEGNRLEARDNDSVILSEYDPLGRIIEESRIIAGKIYVTGYRYDKVGNLRFIKYPESNIWVEYKYNKLNQLVGVTGFADGTVDNPAFTYADNGFLAGIRYNNGTNTEITPDANSRVKSIKVITVDEGQLKTPFDISYAYDGNNNVESRTNHITGNTNYYYYDKLDRLTVAEVEGTFYGERTGIFGVAEEDIFGTLSLVEPENYWVKFDYKANSIGVVLVEKASIGKIELKPAPEVLEHRVEKNTLTVYYSPDNFTFYKLPEDQWYFEKDEDGDITIIFEEPVEALAFKIHSKFDDRDMYFGFVDKSEFYGDLRNMVKIYQRSDGARLEYDYDAGGNRTAKRTIVGNTEEITYEYYEGSNRLKKMTNNGTGETFYYVYDENGNLIEKGNQFTVKADGSVEFIKEGFDVEYWRYEYTVRNRLKAVYRNGKLKAKFIYDADGNRIRSETEEEGNINYVFNYAGKVIYEDNISEGKKISYIYAFDRPIAKVEGIVGSDAEVYYYHHDNLGSTRFMTDGTGKVIWEQDYLPFGEDLHKPGTSVVDFEVETRYKFTGQRQVIGIGLYYYGARYYDSEIGRFITEDVYPGNLINPLSQNLYIYVLQNPLKYIDPMGHMANLTAGTGGITSELTDRDIERLKEIVNDDDRLTAEEKRDLNNTFSNINRNLKKSNAQIIDHPDLARLTNLYLEGKISYDAYLIAYERVAGELKDKNREWNVDINWLALADGTVILISGLGQVATGVSLIAVPDATVTKVIGGYILVHGAFNFTQGFATIRKAFSSGGEVPNQLQEKYKTIFGSKGEIIYLGVDFCISFYGTMSAVSEIREYYRLKKGGVLIKNVRYGFGEKILPFPGSLISKGKLIFNFVGLTNDIPAYRGTLRDLDYSIRSYLKEEKGD</sequence>
<proteinExistence type="predicted"/>
<dbReference type="Pfam" id="PF05593">
    <property type="entry name" value="RHS_repeat"/>
    <property type="match status" value="5"/>
</dbReference>
<dbReference type="InterPro" id="IPR008979">
    <property type="entry name" value="Galactose-bd-like_sf"/>
</dbReference>
<dbReference type="InterPro" id="IPR050708">
    <property type="entry name" value="T6SS_VgrG/RHS"/>
</dbReference>
<dbReference type="InterPro" id="IPR036116">
    <property type="entry name" value="FN3_sf"/>
</dbReference>
<evidence type="ECO:0000256" key="2">
    <source>
        <dbReference type="ARBA" id="ARBA00023295"/>
    </source>
</evidence>
<protein>
    <recommendedName>
        <fullName evidence="3">Fibronectin type-III domain-containing protein</fullName>
    </recommendedName>
</protein>
<dbReference type="EMBL" id="CP016379">
    <property type="protein sequence ID" value="AZR73503.1"/>
    <property type="molecule type" value="Genomic_DNA"/>
</dbReference>
<accession>A0A3Q9HSJ8</accession>
<dbReference type="SUPFAM" id="SSF101898">
    <property type="entry name" value="NHL repeat"/>
    <property type="match status" value="1"/>
</dbReference>
<dbReference type="GO" id="GO:0016798">
    <property type="term" value="F:hydrolase activity, acting on glycosyl bonds"/>
    <property type="evidence" value="ECO:0007669"/>
    <property type="project" value="UniProtKB-KW"/>
</dbReference>
<dbReference type="InterPro" id="IPR022385">
    <property type="entry name" value="Rhs_assc_core"/>
</dbReference>
<dbReference type="InterPro" id="IPR013783">
    <property type="entry name" value="Ig-like_fold"/>
</dbReference>
<keyword evidence="2" id="KW-0378">Hydrolase</keyword>
<dbReference type="NCBIfam" id="TIGR01643">
    <property type="entry name" value="YD_repeat_2x"/>
    <property type="match status" value="4"/>
</dbReference>
<dbReference type="RefSeq" id="WP_127016842.1">
    <property type="nucleotide sequence ID" value="NZ_CP016379.1"/>
</dbReference>
<dbReference type="PANTHER" id="PTHR32305">
    <property type="match status" value="1"/>
</dbReference>